<organism evidence="2 3">
    <name type="scientific">Paenibacillus polygoni</name>
    <dbReference type="NCBI Taxonomy" id="3050112"/>
    <lineage>
        <taxon>Bacteria</taxon>
        <taxon>Bacillati</taxon>
        <taxon>Bacillota</taxon>
        <taxon>Bacilli</taxon>
        <taxon>Bacillales</taxon>
        <taxon>Paenibacillaceae</taxon>
        <taxon>Paenibacillus</taxon>
    </lineage>
</organism>
<gene>
    <name evidence="2" type="ORF">QPK24_11005</name>
</gene>
<dbReference type="Pfam" id="PF09346">
    <property type="entry name" value="SMI1_KNR4"/>
    <property type="match status" value="1"/>
</dbReference>
<sequence>MTNLFLNHFYNSISLESSLDLKDIQEIDSKLGFILPNDYKEIVKVLNGFEGTISNSYIVFWSVNEVIELNEGYGVDDFAPGIFLFGSDGGNQAYGFDVRDDEMRIITIPFIVMDIDDIEICGEDMNEFYQFLLDV</sequence>
<evidence type="ECO:0000313" key="2">
    <source>
        <dbReference type="EMBL" id="WIV21156.1"/>
    </source>
</evidence>
<name>A0ABY8X6J5_9BACL</name>
<dbReference type="InterPro" id="IPR018958">
    <property type="entry name" value="Knr4/Smi1-like_dom"/>
</dbReference>
<dbReference type="SMART" id="SM00860">
    <property type="entry name" value="SMI1_KNR4"/>
    <property type="match status" value="1"/>
</dbReference>
<evidence type="ECO:0000313" key="3">
    <source>
        <dbReference type="Proteomes" id="UP001236415"/>
    </source>
</evidence>
<feature type="domain" description="Knr4/Smi1-like" evidence="1">
    <location>
        <begin position="18"/>
        <end position="134"/>
    </location>
</feature>
<proteinExistence type="predicted"/>
<dbReference type="Gene3D" id="3.40.1580.10">
    <property type="entry name" value="SMI1/KNR4-like"/>
    <property type="match status" value="1"/>
</dbReference>
<protein>
    <submittedName>
        <fullName evidence="2">SMI1/KNR4 family protein</fullName>
    </submittedName>
</protein>
<dbReference type="EMBL" id="CP127162">
    <property type="protein sequence ID" value="WIV21156.1"/>
    <property type="molecule type" value="Genomic_DNA"/>
</dbReference>
<evidence type="ECO:0000259" key="1">
    <source>
        <dbReference type="SMART" id="SM00860"/>
    </source>
</evidence>
<accession>A0ABY8X6J5</accession>
<keyword evidence="3" id="KW-1185">Reference proteome</keyword>
<dbReference type="InterPro" id="IPR037883">
    <property type="entry name" value="Knr4/Smi1-like_sf"/>
</dbReference>
<dbReference type="Proteomes" id="UP001236415">
    <property type="component" value="Chromosome"/>
</dbReference>
<reference evidence="2 3" key="1">
    <citation type="submission" date="2023-06" db="EMBL/GenBank/DDBJ databases">
        <title>Paenibacillus polygonum sp. nov., an endophytic bacterium, isolated from Polygonum lapathifolium L. in Nanji Wetland National Nature Reserve, South of Poyang Lake, Jiangxi Province, China.</title>
        <authorList>
            <person name="Yu Z."/>
        </authorList>
    </citation>
    <scope>NUCLEOTIDE SEQUENCE [LARGE SCALE GENOMIC DNA]</scope>
    <source>
        <strain evidence="2 3">C31</strain>
    </source>
</reference>
<dbReference type="RefSeq" id="WP_285748660.1">
    <property type="nucleotide sequence ID" value="NZ_CP127162.1"/>
</dbReference>
<dbReference type="SUPFAM" id="SSF160631">
    <property type="entry name" value="SMI1/KNR4-like"/>
    <property type="match status" value="1"/>
</dbReference>